<sequence length="235" mass="25778">MTTKVGRRGRGWEGGTRGWDGWGRDGGQGESPKVCARTKSSSDTVESPLPPHHPRPLPQIASIAPPPPSTRWGPLATRPHSLSTTTRSPHQHQRPLSLSTRALFSALKQPTTSRSPLSTHARYHPSLQHYHHHRGENPTESQPRERVCGRQRDGGEALTTGPLPDSLSPHPHHLALSFPIHPIHLDPPPLLDPPSPTRRVFSGTESVTQVCTAALLTKWYGKWGEGGIRALVKSR</sequence>
<gene>
    <name evidence="2" type="ORF">FA13DRAFT_538520</name>
</gene>
<name>A0A4Y7SAY6_COPMI</name>
<accession>A0A4Y7SAY6</accession>
<feature type="compositionally biased region" description="Basic and acidic residues" evidence="1">
    <location>
        <begin position="142"/>
        <end position="155"/>
    </location>
</feature>
<evidence type="ECO:0000313" key="3">
    <source>
        <dbReference type="Proteomes" id="UP000298030"/>
    </source>
</evidence>
<proteinExistence type="predicted"/>
<evidence type="ECO:0000256" key="1">
    <source>
        <dbReference type="SAM" id="MobiDB-lite"/>
    </source>
</evidence>
<organism evidence="2 3">
    <name type="scientific">Coprinellus micaceus</name>
    <name type="common">Glistening ink-cap mushroom</name>
    <name type="synonym">Coprinus micaceus</name>
    <dbReference type="NCBI Taxonomy" id="71717"/>
    <lineage>
        <taxon>Eukaryota</taxon>
        <taxon>Fungi</taxon>
        <taxon>Dikarya</taxon>
        <taxon>Basidiomycota</taxon>
        <taxon>Agaricomycotina</taxon>
        <taxon>Agaricomycetes</taxon>
        <taxon>Agaricomycetidae</taxon>
        <taxon>Agaricales</taxon>
        <taxon>Agaricineae</taxon>
        <taxon>Psathyrellaceae</taxon>
        <taxon>Coprinellus</taxon>
    </lineage>
</organism>
<dbReference type="AlphaFoldDB" id="A0A4Y7SAY6"/>
<dbReference type="Proteomes" id="UP000298030">
    <property type="component" value="Unassembled WGS sequence"/>
</dbReference>
<feature type="region of interest" description="Disordered" evidence="1">
    <location>
        <begin position="1"/>
        <end position="95"/>
    </location>
</feature>
<keyword evidence="3" id="KW-1185">Reference proteome</keyword>
<protein>
    <submittedName>
        <fullName evidence="2">Uncharacterized protein</fullName>
    </submittedName>
</protein>
<dbReference type="EMBL" id="QPFP01000227">
    <property type="protein sequence ID" value="TEB18800.1"/>
    <property type="molecule type" value="Genomic_DNA"/>
</dbReference>
<comment type="caution">
    <text evidence="2">The sequence shown here is derived from an EMBL/GenBank/DDBJ whole genome shotgun (WGS) entry which is preliminary data.</text>
</comment>
<feature type="compositionally biased region" description="Low complexity" evidence="1">
    <location>
        <begin position="162"/>
        <end position="171"/>
    </location>
</feature>
<feature type="region of interest" description="Disordered" evidence="1">
    <location>
        <begin position="130"/>
        <end position="171"/>
    </location>
</feature>
<feature type="compositionally biased region" description="Gly residues" evidence="1">
    <location>
        <begin position="12"/>
        <end position="29"/>
    </location>
</feature>
<feature type="compositionally biased region" description="Polar residues" evidence="1">
    <location>
        <begin position="80"/>
        <end position="95"/>
    </location>
</feature>
<evidence type="ECO:0000313" key="2">
    <source>
        <dbReference type="EMBL" id="TEB18800.1"/>
    </source>
</evidence>
<reference evidence="2 3" key="1">
    <citation type="journal article" date="2019" name="Nat. Ecol. Evol.">
        <title>Megaphylogeny resolves global patterns of mushroom evolution.</title>
        <authorList>
            <person name="Varga T."/>
            <person name="Krizsan K."/>
            <person name="Foldi C."/>
            <person name="Dima B."/>
            <person name="Sanchez-Garcia M."/>
            <person name="Sanchez-Ramirez S."/>
            <person name="Szollosi G.J."/>
            <person name="Szarkandi J.G."/>
            <person name="Papp V."/>
            <person name="Albert L."/>
            <person name="Andreopoulos W."/>
            <person name="Angelini C."/>
            <person name="Antonin V."/>
            <person name="Barry K.W."/>
            <person name="Bougher N.L."/>
            <person name="Buchanan P."/>
            <person name="Buyck B."/>
            <person name="Bense V."/>
            <person name="Catcheside P."/>
            <person name="Chovatia M."/>
            <person name="Cooper J."/>
            <person name="Damon W."/>
            <person name="Desjardin D."/>
            <person name="Finy P."/>
            <person name="Geml J."/>
            <person name="Haridas S."/>
            <person name="Hughes K."/>
            <person name="Justo A."/>
            <person name="Karasinski D."/>
            <person name="Kautmanova I."/>
            <person name="Kiss B."/>
            <person name="Kocsube S."/>
            <person name="Kotiranta H."/>
            <person name="LaButti K.M."/>
            <person name="Lechner B.E."/>
            <person name="Liimatainen K."/>
            <person name="Lipzen A."/>
            <person name="Lukacs Z."/>
            <person name="Mihaltcheva S."/>
            <person name="Morgado L.N."/>
            <person name="Niskanen T."/>
            <person name="Noordeloos M.E."/>
            <person name="Ohm R.A."/>
            <person name="Ortiz-Santana B."/>
            <person name="Ovrebo C."/>
            <person name="Racz N."/>
            <person name="Riley R."/>
            <person name="Savchenko A."/>
            <person name="Shiryaev A."/>
            <person name="Soop K."/>
            <person name="Spirin V."/>
            <person name="Szebenyi C."/>
            <person name="Tomsovsky M."/>
            <person name="Tulloss R.E."/>
            <person name="Uehling J."/>
            <person name="Grigoriev I.V."/>
            <person name="Vagvolgyi C."/>
            <person name="Papp T."/>
            <person name="Martin F.M."/>
            <person name="Miettinen O."/>
            <person name="Hibbett D.S."/>
            <person name="Nagy L.G."/>
        </authorList>
    </citation>
    <scope>NUCLEOTIDE SEQUENCE [LARGE SCALE GENOMIC DNA]</scope>
    <source>
        <strain evidence="2 3">FP101781</strain>
    </source>
</reference>